<evidence type="ECO:0000259" key="5">
    <source>
        <dbReference type="PROSITE" id="PS50222"/>
    </source>
</evidence>
<dbReference type="CDD" id="cd00051">
    <property type="entry name" value="EFh"/>
    <property type="match status" value="2"/>
</dbReference>
<protein>
    <recommendedName>
        <fullName evidence="5">EF-hand domain-containing protein</fullName>
    </recommendedName>
</protein>
<dbReference type="InterPro" id="IPR011992">
    <property type="entry name" value="EF-hand-dom_pair"/>
</dbReference>
<dbReference type="PROSITE" id="PS00018">
    <property type="entry name" value="EF_HAND_1"/>
    <property type="match status" value="4"/>
</dbReference>
<feature type="compositionally biased region" description="Basic and acidic residues" evidence="4">
    <location>
        <begin position="360"/>
        <end position="370"/>
    </location>
</feature>
<dbReference type="PANTHER" id="PTHR34524:SF6">
    <property type="entry name" value="CALCYPHOSINE LIKE"/>
    <property type="match status" value="1"/>
</dbReference>
<gene>
    <name evidence="6" type="ORF">PPAR1163_LOCUS4449</name>
</gene>
<dbReference type="GO" id="GO:0005509">
    <property type="term" value="F:calcium ion binding"/>
    <property type="evidence" value="ECO:0007669"/>
    <property type="project" value="InterPro"/>
</dbReference>
<dbReference type="PROSITE" id="PS50222">
    <property type="entry name" value="EF_HAND_2"/>
    <property type="match status" value="4"/>
</dbReference>
<dbReference type="Pfam" id="PF13499">
    <property type="entry name" value="EF-hand_7"/>
    <property type="match status" value="2"/>
</dbReference>
<evidence type="ECO:0000256" key="1">
    <source>
        <dbReference type="ARBA" id="ARBA00022723"/>
    </source>
</evidence>
<dbReference type="SMART" id="SM00054">
    <property type="entry name" value="EFh"/>
    <property type="match status" value="4"/>
</dbReference>
<organism evidence="6">
    <name type="scientific">Phaeomonas parva</name>
    <dbReference type="NCBI Taxonomy" id="124430"/>
    <lineage>
        <taxon>Eukaryota</taxon>
        <taxon>Sar</taxon>
        <taxon>Stramenopiles</taxon>
        <taxon>Ochrophyta</taxon>
        <taxon>Pinguiophyceae</taxon>
        <taxon>Pinguiochrysidales</taxon>
        <taxon>Pinguiochrysidaceae</taxon>
        <taxon>Phaeomonas</taxon>
    </lineage>
</organism>
<evidence type="ECO:0000313" key="6">
    <source>
        <dbReference type="EMBL" id="CAD9246097.1"/>
    </source>
</evidence>
<evidence type="ECO:0000256" key="4">
    <source>
        <dbReference type="SAM" id="MobiDB-lite"/>
    </source>
</evidence>
<keyword evidence="2" id="KW-0677">Repeat</keyword>
<feature type="compositionally biased region" description="Basic residues" evidence="4">
    <location>
        <begin position="18"/>
        <end position="27"/>
    </location>
</feature>
<feature type="compositionally biased region" description="Gly residues" evidence="4">
    <location>
        <begin position="34"/>
        <end position="43"/>
    </location>
</feature>
<feature type="compositionally biased region" description="Low complexity" evidence="4">
    <location>
        <begin position="341"/>
        <end position="351"/>
    </location>
</feature>
<evidence type="ECO:0000256" key="3">
    <source>
        <dbReference type="ARBA" id="ARBA00022837"/>
    </source>
</evidence>
<feature type="compositionally biased region" description="Acidic residues" evidence="4">
    <location>
        <begin position="400"/>
        <end position="412"/>
    </location>
</feature>
<proteinExistence type="predicted"/>
<dbReference type="InterPro" id="IPR018247">
    <property type="entry name" value="EF_Hand_1_Ca_BS"/>
</dbReference>
<dbReference type="Gene3D" id="1.10.238.10">
    <property type="entry name" value="EF-hand"/>
    <property type="match status" value="4"/>
</dbReference>
<feature type="domain" description="EF-hand" evidence="5">
    <location>
        <begin position="625"/>
        <end position="660"/>
    </location>
</feature>
<dbReference type="AlphaFoldDB" id="A0A7S1TUH5"/>
<dbReference type="EMBL" id="HBGJ01007134">
    <property type="protein sequence ID" value="CAD9246097.1"/>
    <property type="molecule type" value="Transcribed_RNA"/>
</dbReference>
<feature type="region of interest" description="Disordered" evidence="4">
    <location>
        <begin position="1"/>
        <end position="67"/>
    </location>
</feature>
<keyword evidence="1" id="KW-0479">Metal-binding</keyword>
<sequence>MSEYSIGSYGSERSAAPRGRHGNRRSNGHSDGSYRGGGGGGREYGSERGGSHRGGSRRGGGGGREAWTEDARGAAADALVSERIVDRVREAILARGGSNGIRSVARLLKVMDDDGNGKLSKTELKYGLKDMGITVSDQNLVTLMRYFDRDGDGNISFDEFLTGLRGDMSERRQGLVHMAYDKLDVTGDGIVTIDDIREAYDVSQHPGVLDGSKTPDEVLAEFLDQFDRHKKDGIVDVKEFMDYYRDISASVDDDDYFELMMRNAWHISGGEGWCENTTNKRVLVTHRDGRQTVEEIKDDLGVRPDDVDGYRERLRRQNIDAADMELYGGVDTTKGRKSRGGRPPARGSGRSNPNPKPKARGSDPRPAEAKPKRRSSTPWATEEPSPKPRAKPTRSRAPWEADDGGDDDDSFFDEIKEDKARPAPGPGGGPRANPRAGSRANPSSDRPAGQRQAPRRRGGGSRATQSQLAETAEDPIKMFELLFYTPPCPFEELLDKLSASQIDLDPSISPSTLERMLSAADRSMSSMVAKQLAINIARALGVSAGAPLRIRDLYDALSQRFGRDSKSKRPTNIVERVRAKIIDRCGPQVGIKGVQRALKVMDDSGDGKLSKEEIKYGLQDYGIELNISELDQIMTYFDKDGDGTVSFDEFLVGLRGDMNERRQEFVRMAYAKLDSTGDGIVTIDDIRHTYDVSQHPGVVDGTVTPDEALATFLEQFDTQEKDGIVTIEEFMDYYKNVSASIDGDDHFELMMRNAWHISGGEGWCANTSNKRVLVTHRDGRQTVEEVKNDLGVRPGDVDGYRQRLRDQGFGDEIQIDIKGGIEDDEKPARRSRGVRGSRPRGRRQA</sequence>
<dbReference type="InterPro" id="IPR002048">
    <property type="entry name" value="EF_hand_dom"/>
</dbReference>
<feature type="domain" description="EF-hand" evidence="5">
    <location>
        <begin position="589"/>
        <end position="624"/>
    </location>
</feature>
<keyword evidence="3" id="KW-0106">Calcium</keyword>
<dbReference type="PANTHER" id="PTHR34524">
    <property type="entry name" value="CALCYPHOSIN"/>
    <property type="match status" value="1"/>
</dbReference>
<name>A0A7S1TUH5_9STRA</name>
<accession>A0A7S1TUH5</accession>
<feature type="compositionally biased region" description="Basic residues" evidence="4">
    <location>
        <begin position="829"/>
        <end position="845"/>
    </location>
</feature>
<reference evidence="6" key="1">
    <citation type="submission" date="2021-01" db="EMBL/GenBank/DDBJ databases">
        <authorList>
            <person name="Corre E."/>
            <person name="Pelletier E."/>
            <person name="Niang G."/>
            <person name="Scheremetjew M."/>
            <person name="Finn R."/>
            <person name="Kale V."/>
            <person name="Holt S."/>
            <person name="Cochrane G."/>
            <person name="Meng A."/>
            <person name="Brown T."/>
            <person name="Cohen L."/>
        </authorList>
    </citation>
    <scope>NUCLEOTIDE SEQUENCE</scope>
    <source>
        <strain evidence="6">CCMP2877</strain>
    </source>
</reference>
<feature type="region of interest" description="Disordered" evidence="4">
    <location>
        <begin position="325"/>
        <end position="472"/>
    </location>
</feature>
<dbReference type="SUPFAM" id="SSF47473">
    <property type="entry name" value="EF-hand"/>
    <property type="match status" value="2"/>
</dbReference>
<dbReference type="InterPro" id="IPR051581">
    <property type="entry name" value="Ca-bind"/>
</dbReference>
<feature type="compositionally biased region" description="Low complexity" evidence="4">
    <location>
        <begin position="431"/>
        <end position="452"/>
    </location>
</feature>
<evidence type="ECO:0000256" key="2">
    <source>
        <dbReference type="ARBA" id="ARBA00022737"/>
    </source>
</evidence>
<feature type="domain" description="EF-hand" evidence="5">
    <location>
        <begin position="99"/>
        <end position="134"/>
    </location>
</feature>
<feature type="region of interest" description="Disordered" evidence="4">
    <location>
        <begin position="815"/>
        <end position="845"/>
    </location>
</feature>
<feature type="domain" description="EF-hand" evidence="5">
    <location>
        <begin position="135"/>
        <end position="170"/>
    </location>
</feature>